<dbReference type="OrthoDB" id="2141316at2759"/>
<proteinExistence type="inferred from homology"/>
<dbReference type="InterPro" id="IPR001087">
    <property type="entry name" value="GDSL"/>
</dbReference>
<dbReference type="AlphaFoldDB" id="W4KCS0"/>
<dbReference type="STRING" id="747525.W4KCS0"/>
<feature type="signal peptide" evidence="3">
    <location>
        <begin position="1"/>
        <end position="20"/>
    </location>
</feature>
<evidence type="ECO:0000256" key="1">
    <source>
        <dbReference type="ARBA" id="ARBA00008668"/>
    </source>
</evidence>
<reference evidence="4 5" key="1">
    <citation type="journal article" date="2012" name="New Phytol.">
        <title>Insight into trade-off between wood decay and parasitism from the genome of a fungal forest pathogen.</title>
        <authorList>
            <person name="Olson A."/>
            <person name="Aerts A."/>
            <person name="Asiegbu F."/>
            <person name="Belbahri L."/>
            <person name="Bouzid O."/>
            <person name="Broberg A."/>
            <person name="Canback B."/>
            <person name="Coutinho P.M."/>
            <person name="Cullen D."/>
            <person name="Dalman K."/>
            <person name="Deflorio G."/>
            <person name="van Diepen L.T."/>
            <person name="Dunand C."/>
            <person name="Duplessis S."/>
            <person name="Durling M."/>
            <person name="Gonthier P."/>
            <person name="Grimwood J."/>
            <person name="Fossdal C.G."/>
            <person name="Hansson D."/>
            <person name="Henrissat B."/>
            <person name="Hietala A."/>
            <person name="Himmelstrand K."/>
            <person name="Hoffmeister D."/>
            <person name="Hogberg N."/>
            <person name="James T.Y."/>
            <person name="Karlsson M."/>
            <person name="Kohler A."/>
            <person name="Kues U."/>
            <person name="Lee Y.H."/>
            <person name="Lin Y.C."/>
            <person name="Lind M."/>
            <person name="Lindquist E."/>
            <person name="Lombard V."/>
            <person name="Lucas S."/>
            <person name="Lunden K."/>
            <person name="Morin E."/>
            <person name="Murat C."/>
            <person name="Park J."/>
            <person name="Raffaello T."/>
            <person name="Rouze P."/>
            <person name="Salamov A."/>
            <person name="Schmutz J."/>
            <person name="Solheim H."/>
            <person name="Stahlberg J."/>
            <person name="Velez H."/>
            <person name="de Vries R.P."/>
            <person name="Wiebenga A."/>
            <person name="Woodward S."/>
            <person name="Yakovlev I."/>
            <person name="Garbelotto M."/>
            <person name="Martin F."/>
            <person name="Grigoriev I.V."/>
            <person name="Stenlid J."/>
        </authorList>
    </citation>
    <scope>NUCLEOTIDE SEQUENCE [LARGE SCALE GENOMIC DNA]</scope>
    <source>
        <strain evidence="4 5">TC 32-1</strain>
    </source>
</reference>
<dbReference type="Pfam" id="PF00657">
    <property type="entry name" value="Lipase_GDSL"/>
    <property type="match status" value="1"/>
</dbReference>
<keyword evidence="2" id="KW-0378">Hydrolase</keyword>
<dbReference type="GeneID" id="20667852"/>
<dbReference type="PANTHER" id="PTHR43695:SF1">
    <property type="entry name" value="RHAMNOGALACTURONAN ACETYLESTERASE"/>
    <property type="match status" value="1"/>
</dbReference>
<evidence type="ECO:0000313" key="4">
    <source>
        <dbReference type="EMBL" id="ETW83135.1"/>
    </source>
</evidence>
<dbReference type="Gene3D" id="3.40.50.1110">
    <property type="entry name" value="SGNH hydrolase"/>
    <property type="match status" value="1"/>
</dbReference>
<protein>
    <submittedName>
        <fullName evidence="4">Carbohydrate esterase family 12 protein</fullName>
    </submittedName>
</protein>
<comment type="similarity">
    <text evidence="1">Belongs to the 'GDSL' lipolytic enzyme family.</text>
</comment>
<dbReference type="PANTHER" id="PTHR43695">
    <property type="entry name" value="PUTATIVE (AFU_ORTHOLOGUE AFUA_2G17250)-RELATED"/>
    <property type="match status" value="1"/>
</dbReference>
<dbReference type="eggNOG" id="ENOG502S0FZ">
    <property type="taxonomic scope" value="Eukaryota"/>
</dbReference>
<dbReference type="InterPro" id="IPR036514">
    <property type="entry name" value="SGNH_hydro_sf"/>
</dbReference>
<dbReference type="EMBL" id="KI925457">
    <property type="protein sequence ID" value="ETW83135.1"/>
    <property type="molecule type" value="Genomic_DNA"/>
</dbReference>
<evidence type="ECO:0000256" key="3">
    <source>
        <dbReference type="SAM" id="SignalP"/>
    </source>
</evidence>
<dbReference type="SUPFAM" id="SSF52266">
    <property type="entry name" value="SGNH hydrolase"/>
    <property type="match status" value="1"/>
</dbReference>
<dbReference type="InterPro" id="IPR037459">
    <property type="entry name" value="RhgT-like"/>
</dbReference>
<dbReference type="HOGENOM" id="CLU_065859_0_0_1"/>
<keyword evidence="5" id="KW-1185">Reference proteome</keyword>
<dbReference type="Proteomes" id="UP000030671">
    <property type="component" value="Unassembled WGS sequence"/>
</dbReference>
<evidence type="ECO:0000313" key="5">
    <source>
        <dbReference type="Proteomes" id="UP000030671"/>
    </source>
</evidence>
<keyword evidence="3" id="KW-0732">Signal</keyword>
<dbReference type="KEGG" id="hir:HETIRDRAFT_163550"/>
<feature type="chain" id="PRO_5004844217" evidence="3">
    <location>
        <begin position="21"/>
        <end position="256"/>
    </location>
</feature>
<gene>
    <name evidence="4" type="ORF">HETIRDRAFT_163550</name>
</gene>
<dbReference type="GO" id="GO:0016788">
    <property type="term" value="F:hydrolase activity, acting on ester bonds"/>
    <property type="evidence" value="ECO:0007669"/>
    <property type="project" value="InterPro"/>
</dbReference>
<dbReference type="InParanoid" id="W4KCS0"/>
<name>W4KCS0_HETIT</name>
<organism evidence="4 5">
    <name type="scientific">Heterobasidion irregulare (strain TC 32-1)</name>
    <dbReference type="NCBI Taxonomy" id="747525"/>
    <lineage>
        <taxon>Eukaryota</taxon>
        <taxon>Fungi</taxon>
        <taxon>Dikarya</taxon>
        <taxon>Basidiomycota</taxon>
        <taxon>Agaricomycotina</taxon>
        <taxon>Agaricomycetes</taxon>
        <taxon>Russulales</taxon>
        <taxon>Bondarzewiaceae</taxon>
        <taxon>Heterobasidion</taxon>
        <taxon>Heterobasidion annosum species complex</taxon>
    </lineage>
</organism>
<dbReference type="RefSeq" id="XP_009545417.1">
    <property type="nucleotide sequence ID" value="XM_009547122.1"/>
</dbReference>
<accession>W4KCS0</accession>
<evidence type="ECO:0000256" key="2">
    <source>
        <dbReference type="ARBA" id="ARBA00022801"/>
    </source>
</evidence>
<sequence>MKLGLTSLFVSYACVHAAFAQTVYLAGDSTMAKGGGGNGTDGWGQYLAQYLTIPVVNSAIAGRSARSFTDEGRFTTLINTVSSGDYVVIEFGHNDGSAGAVDNGRQEAVGDGYNTTSTVTTSSGSQIVIHTYNYYVQNAVTSLQAKGAIPIVSSQTPDNIWANGVINGASRFVGYAQTAASRTGVTYVDHNGYTDQAYNVLGETTVDTYYPNDHTHTSPTGANVVAEAFVRGLLCGSNSLKSKVNSNGQSAPNGCI</sequence>